<dbReference type="PANTHER" id="PTHR46268:SF15">
    <property type="entry name" value="UNIVERSAL STRESS PROTEIN HP_0031"/>
    <property type="match status" value="1"/>
</dbReference>
<protein>
    <submittedName>
        <fullName evidence="2">Universal stress protein</fullName>
    </submittedName>
</protein>
<dbReference type="RefSeq" id="WP_165094057.1">
    <property type="nucleotide sequence ID" value="NZ_CP049056.1"/>
</dbReference>
<accession>A0A7L5BTQ6</accession>
<dbReference type="Gene3D" id="3.40.50.12370">
    <property type="match status" value="1"/>
</dbReference>
<dbReference type="EMBL" id="CP049056">
    <property type="protein sequence ID" value="QIE54193.1"/>
    <property type="molecule type" value="Genomic_DNA"/>
</dbReference>
<organism evidence="2 3">
    <name type="scientific">Pikeienuella piscinae</name>
    <dbReference type="NCBI Taxonomy" id="2748098"/>
    <lineage>
        <taxon>Bacteria</taxon>
        <taxon>Pseudomonadati</taxon>
        <taxon>Pseudomonadota</taxon>
        <taxon>Alphaproteobacteria</taxon>
        <taxon>Rhodobacterales</taxon>
        <taxon>Paracoccaceae</taxon>
        <taxon>Pikeienuella</taxon>
    </lineage>
</organism>
<evidence type="ECO:0000313" key="2">
    <source>
        <dbReference type="EMBL" id="QIE54193.1"/>
    </source>
</evidence>
<gene>
    <name evidence="2" type="ORF">G5B40_01280</name>
</gene>
<dbReference type="AlphaFoldDB" id="A0A7L5BTQ6"/>
<dbReference type="Proteomes" id="UP000503336">
    <property type="component" value="Chromosome"/>
</dbReference>
<evidence type="ECO:0000256" key="1">
    <source>
        <dbReference type="ARBA" id="ARBA00008791"/>
    </source>
</evidence>
<comment type="similarity">
    <text evidence="1">Belongs to the universal stress protein A family.</text>
</comment>
<reference evidence="2 3" key="1">
    <citation type="submission" date="2020-02" db="EMBL/GenBank/DDBJ databases">
        <title>complete genome sequence of Rhodobacteraceae bacterium.</title>
        <authorList>
            <person name="Park J."/>
            <person name="Kim Y.-S."/>
            <person name="Kim K.-H."/>
        </authorList>
    </citation>
    <scope>NUCLEOTIDE SEQUENCE [LARGE SCALE GENOMIC DNA]</scope>
    <source>
        <strain evidence="2 3">RR4-56</strain>
    </source>
</reference>
<dbReference type="PANTHER" id="PTHR46268">
    <property type="entry name" value="STRESS RESPONSE PROTEIN NHAX"/>
    <property type="match status" value="1"/>
</dbReference>
<keyword evidence="3" id="KW-1185">Reference proteome</keyword>
<name>A0A7L5BTQ6_9RHOB</name>
<evidence type="ECO:0000313" key="3">
    <source>
        <dbReference type="Proteomes" id="UP000503336"/>
    </source>
</evidence>
<proteinExistence type="inferred from homology"/>
<dbReference type="KEGG" id="hdh:G5B40_01280"/>
<dbReference type="CDD" id="cd00293">
    <property type="entry name" value="USP-like"/>
    <property type="match status" value="1"/>
</dbReference>
<dbReference type="SUPFAM" id="SSF52402">
    <property type="entry name" value="Adenine nucleotide alpha hydrolases-like"/>
    <property type="match status" value="2"/>
</dbReference>
<sequence>MTSSMKSILTYFDAGALSAPRLEAATAIATAFDAHLSVLACGYEPAIPPVPYANTPDAFDFYQNYIAEAAAEAEKQGKKAEAALAAAGILSDVETLARTPGDFATALATRAQFADLVVLSPPYGSDKASVATEAFESALFEGDAPVLVIGEGQSVPSGGVAVIAYDGGREALRAVRGATPFLKAAQTVEICVVGASADREERATMLAQQLSRLDVAVELRVDPGGDATIGDTLARRVRETGADLLVMGGYAHSRLREYVVGGATRSIAAAPPMPTLFAH</sequence>